<dbReference type="GO" id="GO:0006302">
    <property type="term" value="P:double-strand break repair"/>
    <property type="evidence" value="ECO:0007669"/>
    <property type="project" value="InterPro"/>
</dbReference>
<evidence type="ECO:0000313" key="3">
    <source>
        <dbReference type="EMBL" id="TFU88828.1"/>
    </source>
</evidence>
<name>A0A4Y9ILN4_9BACT</name>
<dbReference type="GO" id="GO:0016887">
    <property type="term" value="F:ATP hydrolysis activity"/>
    <property type="evidence" value="ECO:0007669"/>
    <property type="project" value="InterPro"/>
</dbReference>
<dbReference type="Gene3D" id="3.40.50.300">
    <property type="entry name" value="P-loop containing nucleotide triphosphate hydrolases"/>
    <property type="match status" value="1"/>
</dbReference>
<dbReference type="RefSeq" id="WP_135106190.1">
    <property type="nucleotide sequence ID" value="NZ_JADGKW010000004.1"/>
</dbReference>
<dbReference type="Pfam" id="PF20469">
    <property type="entry name" value="OLD-like_TOPRIM"/>
    <property type="match status" value="1"/>
</dbReference>
<accession>A0A4Y9ILN4</accession>
<evidence type="ECO:0000313" key="4">
    <source>
        <dbReference type="Proteomes" id="UP000298285"/>
    </source>
</evidence>
<dbReference type="Proteomes" id="UP000298285">
    <property type="component" value="Unassembled WGS sequence"/>
</dbReference>
<dbReference type="PANTHER" id="PTHR43581">
    <property type="entry name" value="ATP/GTP PHOSPHATASE"/>
    <property type="match status" value="1"/>
</dbReference>
<dbReference type="CDD" id="cd01026">
    <property type="entry name" value="TOPRIM_OLD"/>
    <property type="match status" value="1"/>
</dbReference>
<keyword evidence="3" id="KW-0540">Nuclease</keyword>
<dbReference type="SUPFAM" id="SSF52540">
    <property type="entry name" value="P-loop containing nucleoside triphosphate hydrolases"/>
    <property type="match status" value="1"/>
</dbReference>
<organism evidence="3 4">
    <name type="scientific">Dysgonomonas mossii</name>
    <dbReference type="NCBI Taxonomy" id="163665"/>
    <lineage>
        <taxon>Bacteria</taxon>
        <taxon>Pseudomonadati</taxon>
        <taxon>Bacteroidota</taxon>
        <taxon>Bacteroidia</taxon>
        <taxon>Bacteroidales</taxon>
        <taxon>Dysgonomonadaceae</taxon>
        <taxon>Dysgonomonas</taxon>
    </lineage>
</organism>
<dbReference type="PANTHER" id="PTHR43581:SF4">
    <property type="entry name" value="ATP_GTP PHOSPHATASE"/>
    <property type="match status" value="1"/>
</dbReference>
<dbReference type="InterPro" id="IPR051396">
    <property type="entry name" value="Bact_Antivir_Def_Nuclease"/>
</dbReference>
<feature type="domain" description="OLD protein-like TOPRIM" evidence="2">
    <location>
        <begin position="376"/>
        <end position="439"/>
    </location>
</feature>
<protein>
    <submittedName>
        <fullName evidence="3">ATP-dependent endonuclease</fullName>
    </submittedName>
</protein>
<proteinExistence type="predicted"/>
<comment type="caution">
    <text evidence="3">The sequence shown here is derived from an EMBL/GenBank/DDBJ whole genome shotgun (WGS) entry which is preliminary data.</text>
</comment>
<evidence type="ECO:0000259" key="2">
    <source>
        <dbReference type="Pfam" id="PF20469"/>
    </source>
</evidence>
<gene>
    <name evidence="3" type="ORF">E4T88_13245</name>
</gene>
<dbReference type="GO" id="GO:0004519">
    <property type="term" value="F:endonuclease activity"/>
    <property type="evidence" value="ECO:0007669"/>
    <property type="project" value="UniProtKB-KW"/>
</dbReference>
<reference evidence="3 4" key="1">
    <citation type="submission" date="2019-03" db="EMBL/GenBank/DDBJ databases">
        <title>Diversity of the mouse oral microbiome.</title>
        <authorList>
            <person name="Joseph S."/>
            <person name="Aduse-Opoku J."/>
            <person name="Curtis M."/>
            <person name="Wade W."/>
            <person name="Hashim A."/>
        </authorList>
    </citation>
    <scope>NUCLEOTIDE SEQUENCE [LARGE SCALE GENOMIC DNA]</scope>
    <source>
        <strain evidence="3 4">P11</strain>
    </source>
</reference>
<dbReference type="Pfam" id="PF13476">
    <property type="entry name" value="AAA_23"/>
    <property type="match status" value="1"/>
</dbReference>
<keyword evidence="3" id="KW-0255">Endonuclease</keyword>
<evidence type="ECO:0000259" key="1">
    <source>
        <dbReference type="Pfam" id="PF13476"/>
    </source>
</evidence>
<dbReference type="InterPro" id="IPR038729">
    <property type="entry name" value="Rad50/SbcC_AAA"/>
</dbReference>
<dbReference type="EMBL" id="SPPK01000004">
    <property type="protein sequence ID" value="TFU88828.1"/>
    <property type="molecule type" value="Genomic_DNA"/>
</dbReference>
<dbReference type="AlphaFoldDB" id="A0A4Y9ILN4"/>
<dbReference type="InterPro" id="IPR034139">
    <property type="entry name" value="TOPRIM_OLD"/>
</dbReference>
<keyword evidence="3" id="KW-0378">Hydrolase</keyword>
<dbReference type="OrthoDB" id="9792800at2"/>
<dbReference type="InterPro" id="IPR027417">
    <property type="entry name" value="P-loop_NTPase"/>
</dbReference>
<sequence>MYITKIHIENFKSLGNFDLYLNNGINILVGDNEAGKSTIIEALHLCLTGYLDGRYFKNELTQYIFNIDAVSEYLENLENKKNGIPIPPEILIEVYLDGDGSILYEGTWSSSGKTPQKGFGLKISFNEKYKKEYEELIVLEGVKTLPIEYYDIQWYTFALDETITPRFLPIKSALIDSSNHKLQSGSDVYISRIIKEFLESNEIVEVSQAHRKMRETFMEDEAIKKINRKIEVAANISDKKVALSVELSSKNAWENTLITYLDNVPFHFIGKGEQCLVKTKLALSHKKALAANIILLEEPENHLSHTKLNQLIDYLNINTSKQMIISTHNSFVANKLGLENLIFLNNQKTLTLKELPTGTQYFFKKLAGYDTLRLILCKKAILVEGDSDELVLQKAYLNKYRKLPIHDGIDVISVGTSFLRFLEVAAKLNKPTTVVTDNDGNIESLEKKYKNFLTADFNSFIKICYDKTIDKGILSINNVPFNYNTLEPKLLKVNSIGLLNKVFGTNYNDENSMHIHMKTNKTECALKIFESTEDIIYPKYILDAIDE</sequence>
<feature type="domain" description="Rad50/SbcC-type AAA" evidence="1">
    <location>
        <begin position="5"/>
        <end position="243"/>
    </location>
</feature>